<evidence type="ECO:0000313" key="11">
    <source>
        <dbReference type="EMBL" id="KAK2168010.1"/>
    </source>
</evidence>
<keyword evidence="5" id="KW-0677">Repeat</keyword>
<evidence type="ECO:0000256" key="3">
    <source>
        <dbReference type="ARBA" id="ARBA00022692"/>
    </source>
</evidence>
<dbReference type="SMART" id="SM00192">
    <property type="entry name" value="LDLa"/>
    <property type="match status" value="8"/>
</dbReference>
<feature type="disulfide bond" evidence="10">
    <location>
        <begin position="159"/>
        <end position="174"/>
    </location>
</feature>
<protein>
    <submittedName>
        <fullName evidence="11">Uncharacterized protein</fullName>
    </submittedName>
</protein>
<dbReference type="Gene3D" id="4.10.400.10">
    <property type="entry name" value="Low-density Lipoprotein Receptor"/>
    <property type="match status" value="7"/>
</dbReference>
<feature type="disulfide bond" evidence="10">
    <location>
        <begin position="333"/>
        <end position="351"/>
    </location>
</feature>
<feature type="disulfide bond" evidence="10">
    <location>
        <begin position="66"/>
        <end position="81"/>
    </location>
</feature>
<feature type="disulfide bond" evidence="10">
    <location>
        <begin position="281"/>
        <end position="299"/>
    </location>
</feature>
<feature type="disulfide bond" evidence="10">
    <location>
        <begin position="240"/>
        <end position="258"/>
    </location>
</feature>
<dbReference type="PANTHER" id="PTHR24270">
    <property type="entry name" value="LOW-DENSITY LIPOPROTEIN RECEPTOR-RELATED"/>
    <property type="match status" value="1"/>
</dbReference>
<proteinExistence type="predicted"/>
<feature type="disulfide bond" evidence="10">
    <location>
        <begin position="181"/>
        <end position="193"/>
    </location>
</feature>
<dbReference type="Gene3D" id="2.40.128.620">
    <property type="match status" value="1"/>
</dbReference>
<dbReference type="PANTHER" id="PTHR24270:SF62">
    <property type="entry name" value="LOW-DENSITY LIPOPROTEIN RECEPTOR-RELATED PROTEIN 2"/>
    <property type="match status" value="1"/>
</dbReference>
<feature type="disulfide bond" evidence="10">
    <location>
        <begin position="140"/>
        <end position="152"/>
    </location>
</feature>
<evidence type="ECO:0000256" key="7">
    <source>
        <dbReference type="ARBA" id="ARBA00023136"/>
    </source>
</evidence>
<feature type="disulfide bond" evidence="10">
    <location>
        <begin position="188"/>
        <end position="206"/>
    </location>
</feature>
<feature type="disulfide bond" evidence="10">
    <location>
        <begin position="381"/>
        <end position="399"/>
    </location>
</feature>
<sequence length="415" mass="45787">MGDVYLCHGAVMTKMIAVIIQTRQTVFISDVTEQPTSSTVKDNSSRCENNEFQCSPNVCISTLLVCDGINDCETEIDEKDCDKEINDCLGGQFMCGGGRCIPVSWRCDDENDCGDNTDETDCDVTEQPTSSTVKDNSSRCENNEFQCSPNVCISTLLVCDGINDCETEIDEKDCDKEINDCLGGQFMCGGGRCIPVSWRCDDENDCGDNTDETDCDVTEQPTSTTVKDNSSRCENNEFQCSPNVCISTLLVCDGINDCETEIDEKDCDKEINVCQDGEFPCTQGECIPLTWRCDGEDDCGDNEDETNCDVTDSPMTTRHDIDNSTCTINQFECSPKVCISKHWLCDGEVDCENSADEKDCDNGLIDLTITTTICDEDDFRCSDGKCIKMSARCDNWQDCVYGEDEANCSSDDAES</sequence>
<feature type="disulfide bond" evidence="10">
    <location>
        <begin position="95"/>
        <end position="113"/>
    </location>
</feature>
<evidence type="ECO:0000256" key="1">
    <source>
        <dbReference type="ARBA" id="ARBA00004167"/>
    </source>
</evidence>
<feature type="disulfide bond" evidence="10">
    <location>
        <begin position="88"/>
        <end position="100"/>
    </location>
</feature>
<evidence type="ECO:0000256" key="10">
    <source>
        <dbReference type="PROSITE-ProRule" id="PRU00124"/>
    </source>
</evidence>
<feature type="disulfide bond" evidence="10">
    <location>
        <begin position="374"/>
        <end position="386"/>
    </location>
</feature>
<dbReference type="AlphaFoldDB" id="A0AAD9NFD9"/>
<feature type="disulfide bond" evidence="10">
    <location>
        <begin position="274"/>
        <end position="286"/>
    </location>
</feature>
<evidence type="ECO:0000256" key="5">
    <source>
        <dbReference type="ARBA" id="ARBA00022737"/>
    </source>
</evidence>
<feature type="disulfide bond" evidence="10">
    <location>
        <begin position="293"/>
        <end position="308"/>
    </location>
</feature>
<dbReference type="PRINTS" id="PR00261">
    <property type="entry name" value="LDLRECEPTOR"/>
</dbReference>
<evidence type="ECO:0000256" key="8">
    <source>
        <dbReference type="ARBA" id="ARBA00023157"/>
    </source>
</evidence>
<accession>A0AAD9NFD9</accession>
<name>A0AAD9NFD9_9ANNE</name>
<dbReference type="CDD" id="cd00112">
    <property type="entry name" value="LDLa"/>
    <property type="match status" value="8"/>
</dbReference>
<evidence type="ECO:0000313" key="12">
    <source>
        <dbReference type="Proteomes" id="UP001208570"/>
    </source>
</evidence>
<feature type="disulfide bond" evidence="10">
    <location>
        <begin position="54"/>
        <end position="72"/>
    </location>
</feature>
<dbReference type="GO" id="GO:0016192">
    <property type="term" value="P:vesicle-mediated transport"/>
    <property type="evidence" value="ECO:0007669"/>
    <property type="project" value="UniProtKB-ARBA"/>
</dbReference>
<feature type="disulfide bond" evidence="10">
    <location>
        <begin position="147"/>
        <end position="165"/>
    </location>
</feature>
<feature type="disulfide bond" evidence="10">
    <location>
        <begin position="393"/>
        <end position="408"/>
    </location>
</feature>
<evidence type="ECO:0000256" key="4">
    <source>
        <dbReference type="ARBA" id="ARBA00022729"/>
    </source>
</evidence>
<evidence type="ECO:0000256" key="2">
    <source>
        <dbReference type="ARBA" id="ARBA00004308"/>
    </source>
</evidence>
<keyword evidence="7" id="KW-0472">Membrane</keyword>
<comment type="caution">
    <text evidence="11">The sequence shown here is derived from an EMBL/GenBank/DDBJ whole genome shotgun (WGS) entry which is preliminary data.</text>
</comment>
<feature type="disulfide bond" evidence="10">
    <location>
        <begin position="107"/>
        <end position="122"/>
    </location>
</feature>
<keyword evidence="12" id="KW-1185">Reference proteome</keyword>
<keyword evidence="9" id="KW-0325">Glycoprotein</keyword>
<comment type="subcellular location">
    <subcellularLocation>
        <location evidence="2">Endomembrane system</location>
    </subcellularLocation>
    <subcellularLocation>
        <location evidence="1">Membrane</location>
        <topology evidence="1">Single-pass membrane protein</topology>
    </subcellularLocation>
</comment>
<evidence type="ECO:0000256" key="9">
    <source>
        <dbReference type="ARBA" id="ARBA00023180"/>
    </source>
</evidence>
<feature type="disulfide bond" evidence="10">
    <location>
        <begin position="200"/>
        <end position="215"/>
    </location>
</feature>
<dbReference type="SUPFAM" id="SSF57424">
    <property type="entry name" value="LDL receptor-like module"/>
    <property type="match status" value="8"/>
</dbReference>
<keyword evidence="4" id="KW-0732">Signal</keyword>
<evidence type="ECO:0000256" key="6">
    <source>
        <dbReference type="ARBA" id="ARBA00022989"/>
    </source>
</evidence>
<gene>
    <name evidence="11" type="ORF">LSH36_21g02056</name>
</gene>
<keyword evidence="6" id="KW-1133">Transmembrane helix</keyword>
<feature type="disulfide bond" evidence="10">
    <location>
        <begin position="345"/>
        <end position="360"/>
    </location>
</feature>
<feature type="non-terminal residue" evidence="11">
    <location>
        <position position="1"/>
    </location>
</feature>
<reference evidence="11" key="1">
    <citation type="journal article" date="2023" name="Mol. Biol. Evol.">
        <title>Third-Generation Sequencing Reveals the Adaptive Role of the Epigenome in Three Deep-Sea Polychaetes.</title>
        <authorList>
            <person name="Perez M."/>
            <person name="Aroh O."/>
            <person name="Sun Y."/>
            <person name="Lan Y."/>
            <person name="Juniper S.K."/>
            <person name="Young C.R."/>
            <person name="Angers B."/>
            <person name="Qian P.Y."/>
        </authorList>
    </citation>
    <scope>NUCLEOTIDE SEQUENCE</scope>
    <source>
        <strain evidence="11">P08H-3</strain>
    </source>
</reference>
<keyword evidence="8 10" id="KW-1015">Disulfide bond</keyword>
<dbReference type="InterPro" id="IPR036055">
    <property type="entry name" value="LDL_receptor-like_sf"/>
</dbReference>
<dbReference type="EMBL" id="JAODUP010000021">
    <property type="protein sequence ID" value="KAK2168010.1"/>
    <property type="molecule type" value="Genomic_DNA"/>
</dbReference>
<dbReference type="FunFam" id="4.10.400.10:FF:000034">
    <property type="entry name" value="Low-density lipoprotein receptor-related protein 2"/>
    <property type="match status" value="3"/>
</dbReference>
<keyword evidence="3" id="KW-0812">Transmembrane</keyword>
<dbReference type="Pfam" id="PF00057">
    <property type="entry name" value="Ldl_recept_a"/>
    <property type="match status" value="8"/>
</dbReference>
<feature type="disulfide bond" evidence="10">
    <location>
        <begin position="252"/>
        <end position="267"/>
    </location>
</feature>
<dbReference type="InterPro" id="IPR050685">
    <property type="entry name" value="LDLR"/>
</dbReference>
<dbReference type="PROSITE" id="PS01209">
    <property type="entry name" value="LDLRA_1"/>
    <property type="match status" value="4"/>
</dbReference>
<dbReference type="GO" id="GO:0016020">
    <property type="term" value="C:membrane"/>
    <property type="evidence" value="ECO:0007669"/>
    <property type="project" value="UniProtKB-SubCell"/>
</dbReference>
<dbReference type="Proteomes" id="UP001208570">
    <property type="component" value="Unassembled WGS sequence"/>
</dbReference>
<feature type="disulfide bond" evidence="10">
    <location>
        <begin position="326"/>
        <end position="338"/>
    </location>
</feature>
<dbReference type="GO" id="GO:0012505">
    <property type="term" value="C:endomembrane system"/>
    <property type="evidence" value="ECO:0007669"/>
    <property type="project" value="UniProtKB-SubCell"/>
</dbReference>
<feature type="disulfide bond" evidence="10">
    <location>
        <begin position="47"/>
        <end position="59"/>
    </location>
</feature>
<feature type="disulfide bond" evidence="10">
    <location>
        <begin position="233"/>
        <end position="245"/>
    </location>
</feature>
<dbReference type="InterPro" id="IPR002172">
    <property type="entry name" value="LDrepeatLR_classA_rpt"/>
</dbReference>
<organism evidence="11 12">
    <name type="scientific">Paralvinella palmiformis</name>
    <dbReference type="NCBI Taxonomy" id="53620"/>
    <lineage>
        <taxon>Eukaryota</taxon>
        <taxon>Metazoa</taxon>
        <taxon>Spiralia</taxon>
        <taxon>Lophotrochozoa</taxon>
        <taxon>Annelida</taxon>
        <taxon>Polychaeta</taxon>
        <taxon>Sedentaria</taxon>
        <taxon>Canalipalpata</taxon>
        <taxon>Terebellida</taxon>
        <taxon>Terebelliformia</taxon>
        <taxon>Alvinellidae</taxon>
        <taxon>Paralvinella</taxon>
    </lineage>
</organism>
<dbReference type="PROSITE" id="PS50068">
    <property type="entry name" value="LDLRA_2"/>
    <property type="match status" value="8"/>
</dbReference>
<dbReference type="InterPro" id="IPR023415">
    <property type="entry name" value="LDLR_class-A_CS"/>
</dbReference>